<keyword evidence="6" id="KW-1185">Reference proteome</keyword>
<dbReference type="InterPro" id="IPR012340">
    <property type="entry name" value="NA-bd_OB-fold"/>
</dbReference>
<proteinExistence type="inferred from homology"/>
<dbReference type="Proteomes" id="UP001231616">
    <property type="component" value="Unassembled WGS sequence"/>
</dbReference>
<keyword evidence="1 2" id="KW-0238">DNA-binding</keyword>
<keyword evidence="2" id="KW-0234">DNA repair</keyword>
<dbReference type="PROSITE" id="PS50935">
    <property type="entry name" value="SSB"/>
    <property type="match status" value="1"/>
</dbReference>
<dbReference type="GO" id="GO:0003677">
    <property type="term" value="F:DNA binding"/>
    <property type="evidence" value="ECO:0007669"/>
    <property type="project" value="UniProtKB-KW"/>
</dbReference>
<comment type="function">
    <text evidence="2">Plays an important role in DNA replication, recombination and repair. Binds to ssDNA and to an array of partner proteins to recruit them to their sites of action during DNA metabolism.</text>
</comment>
<keyword evidence="2" id="KW-0227">DNA damage</keyword>
<dbReference type="RefSeq" id="WP_305893260.1">
    <property type="nucleotide sequence ID" value="NZ_JAUZVZ010000008.1"/>
</dbReference>
<sequence length="184" mass="20721">MARGINKVILVGNLGADPEVRYMPQGGAVANLSIATSESWKDKNTGEQKEQTEWHRVVIYQRLAEIAGEYLRKGSKVYLEGKLKTRKWTDKDNIERYTTEIVASEMQMLDGRNEGQGMGGGQNQQAPMQQRAPQQQPQQSGYQQPQQGGYQQSSSQPAQRPQNSQPQQRAPMEPPIDFDDDIPF</sequence>
<dbReference type="PIRSF" id="PIRSF002070">
    <property type="entry name" value="SSB"/>
    <property type="match status" value="1"/>
</dbReference>
<feature type="region of interest" description="Disordered" evidence="4">
    <location>
        <begin position="111"/>
        <end position="184"/>
    </location>
</feature>
<evidence type="ECO:0000256" key="1">
    <source>
        <dbReference type="ARBA" id="ARBA00023125"/>
    </source>
</evidence>
<dbReference type="PANTHER" id="PTHR10302:SF27">
    <property type="entry name" value="SINGLE-STRANDED DNA-BINDING PROTEIN"/>
    <property type="match status" value="1"/>
</dbReference>
<feature type="DNA-binding region" evidence="2">
    <location>
        <begin position="54"/>
        <end position="60"/>
    </location>
</feature>
<comment type="caution">
    <text evidence="5">The sequence shown here is derived from an EMBL/GenBank/DDBJ whole genome shotgun (WGS) entry which is preliminary data.</text>
</comment>
<dbReference type="Pfam" id="PF00436">
    <property type="entry name" value="SSB"/>
    <property type="match status" value="1"/>
</dbReference>
<evidence type="ECO:0000256" key="4">
    <source>
        <dbReference type="SAM" id="MobiDB-lite"/>
    </source>
</evidence>
<dbReference type="Gene3D" id="2.40.50.140">
    <property type="entry name" value="Nucleic acid-binding proteins"/>
    <property type="match status" value="1"/>
</dbReference>
<evidence type="ECO:0000313" key="6">
    <source>
        <dbReference type="Proteomes" id="UP001231616"/>
    </source>
</evidence>
<evidence type="ECO:0000256" key="2">
    <source>
        <dbReference type="HAMAP-Rule" id="MF_00984"/>
    </source>
</evidence>
<dbReference type="CDD" id="cd04496">
    <property type="entry name" value="SSB_OBF"/>
    <property type="match status" value="1"/>
</dbReference>
<gene>
    <name evidence="5" type="primary">ssb</name>
    <name evidence="5" type="ORF">Q3O60_07350</name>
</gene>
<dbReference type="PANTHER" id="PTHR10302">
    <property type="entry name" value="SINGLE-STRANDED DNA-BINDING PROTEIN"/>
    <property type="match status" value="1"/>
</dbReference>
<dbReference type="NCBIfam" id="TIGR00621">
    <property type="entry name" value="ssb"/>
    <property type="match status" value="1"/>
</dbReference>
<keyword evidence="2" id="KW-0235">DNA replication</keyword>
<protein>
    <recommendedName>
        <fullName evidence="2 3">Single-stranded DNA-binding protein</fullName>
        <shortName evidence="2">SSB</shortName>
    </recommendedName>
</protein>
<dbReference type="SUPFAM" id="SSF50249">
    <property type="entry name" value="Nucleic acid-binding proteins"/>
    <property type="match status" value="1"/>
</dbReference>
<feature type="short sequence motif" description="Important for interaction with partner proteins" evidence="2">
    <location>
        <begin position="179"/>
        <end position="184"/>
    </location>
</feature>
<evidence type="ECO:0000256" key="3">
    <source>
        <dbReference type="PIRNR" id="PIRNR002070"/>
    </source>
</evidence>
<dbReference type="EMBL" id="JAUZVZ010000008">
    <property type="protein sequence ID" value="MDP4535998.1"/>
    <property type="molecule type" value="Genomic_DNA"/>
</dbReference>
<dbReference type="HAMAP" id="MF_00984">
    <property type="entry name" value="SSB"/>
    <property type="match status" value="1"/>
</dbReference>
<dbReference type="InterPro" id="IPR000424">
    <property type="entry name" value="Primosome_PriB/ssb"/>
</dbReference>
<dbReference type="InterPro" id="IPR011344">
    <property type="entry name" value="ssDNA-bd"/>
</dbReference>
<feature type="compositionally biased region" description="Low complexity" evidence="4">
    <location>
        <begin position="123"/>
        <end position="171"/>
    </location>
</feature>
<name>A0ABT9GY64_9GAMM</name>
<comment type="subunit">
    <text evidence="2">Homotetramer.</text>
</comment>
<keyword evidence="2" id="KW-0233">DNA recombination</keyword>
<accession>A0ABT9GY64</accession>
<organism evidence="5 6">
    <name type="scientific">Alkalimonas collagenimarina</name>
    <dbReference type="NCBI Taxonomy" id="400390"/>
    <lineage>
        <taxon>Bacteria</taxon>
        <taxon>Pseudomonadati</taxon>
        <taxon>Pseudomonadota</taxon>
        <taxon>Gammaproteobacteria</taxon>
        <taxon>Alkalimonas</taxon>
    </lineage>
</organism>
<reference evidence="5 6" key="1">
    <citation type="submission" date="2023-08" db="EMBL/GenBank/DDBJ databases">
        <authorList>
            <person name="Joshi A."/>
            <person name="Thite S."/>
        </authorList>
    </citation>
    <scope>NUCLEOTIDE SEQUENCE [LARGE SCALE GENOMIC DNA]</scope>
    <source>
        <strain evidence="5 6">AC40</strain>
    </source>
</reference>
<evidence type="ECO:0000313" key="5">
    <source>
        <dbReference type="EMBL" id="MDP4535998.1"/>
    </source>
</evidence>